<dbReference type="PROSITE" id="PS00636">
    <property type="entry name" value="DNAJ_1"/>
    <property type="match status" value="1"/>
</dbReference>
<dbReference type="FunFam" id="1.10.287.110:FF:000106">
    <property type="entry name" value="Putative heat shock protein-like protein"/>
    <property type="match status" value="1"/>
</dbReference>
<organism evidence="3 4">
    <name type="scientific">Octopus sinensis</name>
    <name type="common">East Asian common octopus</name>
    <dbReference type="NCBI Taxonomy" id="2607531"/>
    <lineage>
        <taxon>Eukaryota</taxon>
        <taxon>Metazoa</taxon>
        <taxon>Spiralia</taxon>
        <taxon>Lophotrochozoa</taxon>
        <taxon>Mollusca</taxon>
        <taxon>Cephalopoda</taxon>
        <taxon>Coleoidea</taxon>
        <taxon>Octopodiformes</taxon>
        <taxon>Octopoda</taxon>
        <taxon>Incirrata</taxon>
        <taxon>Octopodidae</taxon>
        <taxon>Octopus</taxon>
    </lineage>
</organism>
<feature type="domain" description="J" evidence="2">
    <location>
        <begin position="4"/>
        <end position="69"/>
    </location>
</feature>
<dbReference type="CDD" id="cd06257">
    <property type="entry name" value="DnaJ"/>
    <property type="match status" value="1"/>
</dbReference>
<dbReference type="InterPro" id="IPR001623">
    <property type="entry name" value="DnaJ_domain"/>
</dbReference>
<dbReference type="RefSeq" id="XP_029655126.1">
    <property type="nucleotide sequence ID" value="XM_029799266.2"/>
</dbReference>
<accession>A0A6P7U2F5</accession>
<dbReference type="GO" id="GO:0051082">
    <property type="term" value="F:unfolded protein binding"/>
    <property type="evidence" value="ECO:0007669"/>
    <property type="project" value="TreeGrafter"/>
</dbReference>
<dbReference type="Proteomes" id="UP000515154">
    <property type="component" value="Unplaced"/>
</dbReference>
<dbReference type="InterPro" id="IPR051339">
    <property type="entry name" value="DnaJ_subfamily_B"/>
</dbReference>
<name>A0A6P7U2F5_9MOLL</name>
<sequence length="175" mass="19712">MGLDYYNILEISKSAKDAEIKKAYRKLGPIFHPERNKGDLLAAERFNNICESYDVLSDARKKAIYDQFGEEGLKSGVPISSNPAGAWTQGYTYHGNSKKVFHDFFGGDNPFSEYFDQADGDMVMGFGGLYGRSAKTQDDSIVNDLPLTLEEMYFGCVKKMKISRRVLANSPFLRF</sequence>
<dbReference type="AlphaFoldDB" id="A0A6P7U2F5"/>
<evidence type="ECO:0000256" key="1">
    <source>
        <dbReference type="ARBA" id="ARBA00023186"/>
    </source>
</evidence>
<proteinExistence type="predicted"/>
<dbReference type="PRINTS" id="PR00625">
    <property type="entry name" value="JDOMAIN"/>
</dbReference>
<dbReference type="GO" id="GO:0051087">
    <property type="term" value="F:protein-folding chaperone binding"/>
    <property type="evidence" value="ECO:0007669"/>
    <property type="project" value="TreeGrafter"/>
</dbReference>
<evidence type="ECO:0000259" key="2">
    <source>
        <dbReference type="PROSITE" id="PS50076"/>
    </source>
</evidence>
<reference evidence="4" key="1">
    <citation type="submission" date="2025-08" db="UniProtKB">
        <authorList>
            <consortium name="RefSeq"/>
        </authorList>
    </citation>
    <scope>IDENTIFICATION</scope>
</reference>
<dbReference type="Gene3D" id="2.60.260.20">
    <property type="entry name" value="Urease metallochaperone UreE, N-terminal domain"/>
    <property type="match status" value="1"/>
</dbReference>
<keyword evidence="1" id="KW-0143">Chaperone</keyword>
<protein>
    <submittedName>
        <fullName evidence="4">DnaJ homolog subfamily B member 13-like</fullName>
    </submittedName>
</protein>
<dbReference type="Gene3D" id="1.10.287.110">
    <property type="entry name" value="DnaJ domain"/>
    <property type="match status" value="1"/>
</dbReference>
<dbReference type="InterPro" id="IPR018253">
    <property type="entry name" value="DnaJ_domain_CS"/>
</dbReference>
<dbReference type="InterPro" id="IPR036869">
    <property type="entry name" value="J_dom_sf"/>
</dbReference>
<evidence type="ECO:0000313" key="3">
    <source>
        <dbReference type="Proteomes" id="UP000515154"/>
    </source>
</evidence>
<dbReference type="PANTHER" id="PTHR24078">
    <property type="entry name" value="DNAJ HOMOLOG SUBFAMILY C MEMBER"/>
    <property type="match status" value="1"/>
</dbReference>
<dbReference type="Pfam" id="PF00226">
    <property type="entry name" value="DnaJ"/>
    <property type="match status" value="1"/>
</dbReference>
<dbReference type="SMART" id="SM00271">
    <property type="entry name" value="DnaJ"/>
    <property type="match status" value="1"/>
</dbReference>
<dbReference type="SUPFAM" id="SSF46565">
    <property type="entry name" value="Chaperone J-domain"/>
    <property type="match status" value="1"/>
</dbReference>
<keyword evidence="3" id="KW-1185">Reference proteome</keyword>
<dbReference type="KEGG" id="osn:115228755"/>
<dbReference type="GO" id="GO:0005829">
    <property type="term" value="C:cytosol"/>
    <property type="evidence" value="ECO:0007669"/>
    <property type="project" value="TreeGrafter"/>
</dbReference>
<gene>
    <name evidence="4" type="primary">LOC115228755</name>
</gene>
<dbReference type="PANTHER" id="PTHR24078:SF519">
    <property type="entry name" value="DNAJ HOMOLOG SUBFAMILY B MEMBER 13"/>
    <property type="match status" value="1"/>
</dbReference>
<evidence type="ECO:0000313" key="4">
    <source>
        <dbReference type="RefSeq" id="XP_029655126.1"/>
    </source>
</evidence>
<dbReference type="PROSITE" id="PS50076">
    <property type="entry name" value="DNAJ_2"/>
    <property type="match status" value="1"/>
</dbReference>